<feature type="region of interest" description="Disordered" evidence="9">
    <location>
        <begin position="361"/>
        <end position="414"/>
    </location>
</feature>
<dbReference type="GO" id="GO:0003723">
    <property type="term" value="F:RNA binding"/>
    <property type="evidence" value="ECO:0007669"/>
    <property type="project" value="InterPro"/>
</dbReference>
<dbReference type="InterPro" id="IPR003890">
    <property type="entry name" value="MIF4G-like_typ-3"/>
</dbReference>
<evidence type="ECO:0000256" key="7">
    <source>
        <dbReference type="ARBA" id="ARBA00023180"/>
    </source>
</evidence>
<dbReference type="Proteomes" id="UP000887566">
    <property type="component" value="Unplaced"/>
</dbReference>
<feature type="compositionally biased region" description="Basic and acidic residues" evidence="9">
    <location>
        <begin position="590"/>
        <end position="599"/>
    </location>
</feature>
<dbReference type="SMART" id="SM00543">
    <property type="entry name" value="MIF4G"/>
    <property type="match status" value="1"/>
</dbReference>
<evidence type="ECO:0000256" key="8">
    <source>
        <dbReference type="ARBA" id="ARBA00023242"/>
    </source>
</evidence>
<feature type="domain" description="MI" evidence="10">
    <location>
        <begin position="947"/>
        <end position="1063"/>
    </location>
</feature>
<evidence type="ECO:0000313" key="11">
    <source>
        <dbReference type="Proteomes" id="UP000887566"/>
    </source>
</evidence>
<dbReference type="SMART" id="SM00544">
    <property type="entry name" value="MA3"/>
    <property type="match status" value="1"/>
</dbReference>
<dbReference type="InterPro" id="IPR003891">
    <property type="entry name" value="Initiation_fac_eIF4g_MI"/>
</dbReference>
<dbReference type="PANTHER" id="PTHR18034:SF4">
    <property type="entry name" value="NUCLEOLAR MIF4G DOMAIN-CONTAINING PROTEIN 1"/>
    <property type="match status" value="1"/>
</dbReference>
<feature type="compositionally biased region" description="Polar residues" evidence="9">
    <location>
        <begin position="373"/>
        <end position="388"/>
    </location>
</feature>
<dbReference type="PANTHER" id="PTHR18034">
    <property type="entry name" value="CELL CYCLE CONTROL PROTEIN CWF22-RELATED"/>
    <property type="match status" value="1"/>
</dbReference>
<feature type="compositionally biased region" description="Basic residues" evidence="9">
    <location>
        <begin position="361"/>
        <end position="372"/>
    </location>
</feature>
<dbReference type="InterPro" id="IPR016024">
    <property type="entry name" value="ARM-type_fold"/>
</dbReference>
<dbReference type="Gene3D" id="1.25.40.180">
    <property type="match status" value="1"/>
</dbReference>
<keyword evidence="4" id="KW-0328">Glycosyltransferase</keyword>
<accession>A0A914WFL4</accession>
<comment type="subcellular location">
    <subcellularLocation>
        <location evidence="2">Membrane</location>
        <topology evidence="2">Single-pass type II membrane protein</topology>
    </subcellularLocation>
    <subcellularLocation>
        <location evidence="1">Nucleus</location>
        <location evidence="1">Nucleolus</location>
    </subcellularLocation>
</comment>
<organism evidence="11 12">
    <name type="scientific">Plectus sambesii</name>
    <dbReference type="NCBI Taxonomy" id="2011161"/>
    <lineage>
        <taxon>Eukaryota</taxon>
        <taxon>Metazoa</taxon>
        <taxon>Ecdysozoa</taxon>
        <taxon>Nematoda</taxon>
        <taxon>Chromadorea</taxon>
        <taxon>Plectida</taxon>
        <taxon>Plectina</taxon>
        <taxon>Plectoidea</taxon>
        <taxon>Plectidae</taxon>
        <taxon>Plectus</taxon>
    </lineage>
</organism>
<evidence type="ECO:0000256" key="4">
    <source>
        <dbReference type="ARBA" id="ARBA00022676"/>
    </source>
</evidence>
<evidence type="ECO:0000256" key="5">
    <source>
        <dbReference type="ARBA" id="ARBA00022679"/>
    </source>
</evidence>
<keyword evidence="8" id="KW-0539">Nucleus</keyword>
<dbReference type="GO" id="GO:0005730">
    <property type="term" value="C:nucleolus"/>
    <property type="evidence" value="ECO:0007669"/>
    <property type="project" value="UniProtKB-SubCell"/>
</dbReference>
<feature type="region of interest" description="Disordered" evidence="9">
    <location>
        <begin position="470"/>
        <end position="599"/>
    </location>
</feature>
<dbReference type="Pfam" id="PF02847">
    <property type="entry name" value="MA3"/>
    <property type="match status" value="1"/>
</dbReference>
<evidence type="ECO:0000313" key="12">
    <source>
        <dbReference type="WBParaSite" id="PSAMB.scaffold4085size15763.g23361.t1"/>
    </source>
</evidence>
<dbReference type="GO" id="GO:0042274">
    <property type="term" value="P:ribosomal small subunit biogenesis"/>
    <property type="evidence" value="ECO:0007669"/>
    <property type="project" value="TreeGrafter"/>
</dbReference>
<reference evidence="12" key="1">
    <citation type="submission" date="2022-11" db="UniProtKB">
        <authorList>
            <consortium name="WormBaseParasite"/>
        </authorList>
    </citation>
    <scope>IDENTIFICATION</scope>
</reference>
<comment type="similarity">
    <text evidence="3">Belongs to the CWC22 family.</text>
</comment>
<dbReference type="WBParaSite" id="PSAMB.scaffold4085size15763.g23361.t1">
    <property type="protein sequence ID" value="PSAMB.scaffold4085size15763.g23361.t1"/>
    <property type="gene ID" value="PSAMB.scaffold4085size15763.g23361"/>
</dbReference>
<dbReference type="SUPFAM" id="SSF48371">
    <property type="entry name" value="ARM repeat"/>
    <property type="match status" value="1"/>
</dbReference>
<keyword evidence="7" id="KW-0325">Glycoprotein</keyword>
<feature type="compositionally biased region" description="Basic and acidic residues" evidence="9">
    <location>
        <begin position="396"/>
        <end position="414"/>
    </location>
</feature>
<protein>
    <submittedName>
        <fullName evidence="12">MI domain-containing protein</fullName>
    </submittedName>
</protein>
<proteinExistence type="inferred from homology"/>
<evidence type="ECO:0000256" key="6">
    <source>
        <dbReference type="ARBA" id="ARBA00023136"/>
    </source>
</evidence>
<dbReference type="GO" id="GO:0016020">
    <property type="term" value="C:membrane"/>
    <property type="evidence" value="ECO:0007669"/>
    <property type="project" value="UniProtKB-SubCell"/>
</dbReference>
<keyword evidence="11" id="KW-1185">Reference proteome</keyword>
<dbReference type="Pfam" id="PF02854">
    <property type="entry name" value="MIF4G"/>
    <property type="match status" value="1"/>
</dbReference>
<dbReference type="InterPro" id="IPR050781">
    <property type="entry name" value="CWC22_splicing_factor"/>
</dbReference>
<evidence type="ECO:0000256" key="1">
    <source>
        <dbReference type="ARBA" id="ARBA00004604"/>
    </source>
</evidence>
<dbReference type="PROSITE" id="PS51366">
    <property type="entry name" value="MI"/>
    <property type="match status" value="1"/>
</dbReference>
<dbReference type="Pfam" id="PF02485">
    <property type="entry name" value="Branch"/>
    <property type="match status" value="1"/>
</dbReference>
<evidence type="ECO:0000259" key="10">
    <source>
        <dbReference type="PROSITE" id="PS51366"/>
    </source>
</evidence>
<keyword evidence="5" id="KW-0808">Transferase</keyword>
<evidence type="ECO:0000256" key="9">
    <source>
        <dbReference type="SAM" id="MobiDB-lite"/>
    </source>
</evidence>
<feature type="compositionally biased region" description="Acidic residues" evidence="9">
    <location>
        <begin position="557"/>
        <end position="581"/>
    </location>
</feature>
<dbReference type="CDD" id="cd22249">
    <property type="entry name" value="UDM1_RNF168_RNF169-like"/>
    <property type="match status" value="1"/>
</dbReference>
<dbReference type="InterPro" id="IPR003406">
    <property type="entry name" value="Glyco_trans_14"/>
</dbReference>
<dbReference type="AlphaFoldDB" id="A0A914WFL4"/>
<evidence type="ECO:0000256" key="3">
    <source>
        <dbReference type="ARBA" id="ARBA00006856"/>
    </source>
</evidence>
<feature type="compositionally biased region" description="Acidic residues" evidence="9">
    <location>
        <begin position="483"/>
        <end position="499"/>
    </location>
</feature>
<keyword evidence="6" id="KW-0472">Membrane</keyword>
<dbReference type="GO" id="GO:0016757">
    <property type="term" value="F:glycosyltransferase activity"/>
    <property type="evidence" value="ECO:0007669"/>
    <property type="project" value="UniProtKB-KW"/>
</dbReference>
<sequence length="1152" mass="130300">MESAYSRIASTNHDLTLIGINLQLDASTIACSDFAPVTTLPSRSPNCAKILNGDLGESCLWVHWHAPIINESVIEKNAEQCDTYRQQFNSEPASDEEARFPLAFSIGMHRDVEQFERLLRMIYWPQNVYCVHVDRKASESVHRAVRAIAKCLGNVMVTSSEFVYWGGFGVLKASLNCAADLLHSVVDWRYMINLAAQDVPLKTNHEMVSIFTILNGTNDVEMLPEMHFKRYFYSHIVSRDENGVPFTHRPDYQSNKLPVPHSLRMFKGNFAASLSKQFVSFLFKDERVLNFVKWLEDTDTADEHLWSTINHNAVLNAPGGYKGNCRKAWITRTVDWATDEKTVCHVHKPIEQVLQDRFGLKKSKKKKRKRKNSTQNEDGTTSDVSSSTKAANKKNAKIEADERKKEEAERLRRKQMREQIKEDELEIKRFAKKLGYNKRKSTNTPQVFVAEGLDYILDVCDASKRRELTADSDFELSESGGSDQEEGSDQDSESDDDSAPLEVGTKKTRKRPLPPPSIDAMDSDDSEAGLTEDPKLQRSQKNSAKKKVRFSEKKDESDEDDADVSDPDFGDDEEDEDDDGSETSLQDGEANEKDTKAKEDIYGRLVNKKTGQLIDRDPSGARRKLVELEEKLAAEGGASTEDKERLTRTIRGLVNRLNEATMVTSIRTFKDLYSSNSRNDVKQLLADCLFKASAVLFRLPDRLAMEYSVFLSLCHTAISSEITAYFVEALVVRLRDAIKSGHVLNDKSIENLCIILSHMCNFKVIKSALVLDFLQLLLENFNEFNIELILLVLTYAGFAIRREDPTGLKNFISSVHAKIDTVDETVKKDAKVRFILETLLAIKNNNVLKLSNTFDPSLLEHYLRVYRGILKSYTSKETPLPVSLDDLLKAEEKGRWWIVGSAWVGAGDEDGESGDALPSRSKKGALDTHNFDAALLALAKKSKMNTELRRTIFCLMMSAEDEMDAFEKLLKLHLKDQQEREIIHIAVTCCMREKSYNAYYSALIDKLCVFHKRFQLTTQYAIWDRVRSLAQCSQVQRANLANLLGDLISAQAVGLTVLKVIEFGALTPVVSRFLKRVLTKVLTACTDKKLSEIFANVVQSSKFKDFTDGLQIFLHMVMKKVGDAHSPLDAKQRAINDRISFLDAIWGSDRSF</sequence>
<name>A0A914WFL4_9BILA</name>
<evidence type="ECO:0000256" key="2">
    <source>
        <dbReference type="ARBA" id="ARBA00004606"/>
    </source>
</evidence>